<dbReference type="InParanoid" id="A0A0D2JAQ2"/>
<feature type="region of interest" description="Disordered" evidence="10">
    <location>
        <begin position="74"/>
        <end position="133"/>
    </location>
</feature>
<keyword evidence="2 9" id="KW-0813">Transport</keyword>
<sequence length="133" mass="14529">MFGIGLPELMIILVVALLVVGPKKLPDLAKSLGKGLSEFRRATDEIKSELSDNQTYQDIQGIKDSFQETVESVKPQALLDTPPSKKDQADKPEPAEVKTQPVEDSLDKTAKEFLESGSSDEPDESDKADKTNV</sequence>
<dbReference type="HAMAP" id="MF_00236">
    <property type="entry name" value="TatA_E"/>
    <property type="match status" value="1"/>
</dbReference>
<keyword evidence="4 9" id="KW-0653">Protein transport</keyword>
<dbReference type="STRING" id="1429043.X474_17480"/>
<dbReference type="GO" id="GO:0006886">
    <property type="term" value="P:intracellular protein transport"/>
    <property type="evidence" value="ECO:0007669"/>
    <property type="project" value="UniProtKB-ARBA"/>
</dbReference>
<name>A0A0D2JAQ2_9BACT</name>
<comment type="subcellular location">
    <subcellularLocation>
        <location evidence="9">Cell membrane</location>
        <topology evidence="9">Single-pass membrane protein</topology>
    </subcellularLocation>
    <subcellularLocation>
        <location evidence="1">Membrane</location>
        <topology evidence="1">Single-pass membrane protein</topology>
    </subcellularLocation>
</comment>
<keyword evidence="3 9" id="KW-0812">Transmembrane</keyword>
<comment type="caution">
    <text evidence="11">The sequence shown here is derived from an EMBL/GenBank/DDBJ whole genome shotgun (WGS) entry which is preliminary data.</text>
</comment>
<keyword evidence="6 9" id="KW-0811">Translocation</keyword>
<dbReference type="GO" id="GO:0043953">
    <property type="term" value="P:protein transport by the Tat complex"/>
    <property type="evidence" value="ECO:0007669"/>
    <property type="project" value="UniProtKB-UniRule"/>
</dbReference>
<evidence type="ECO:0000256" key="6">
    <source>
        <dbReference type="ARBA" id="ARBA00023010"/>
    </source>
</evidence>
<dbReference type="GO" id="GO:0008320">
    <property type="term" value="F:protein transmembrane transporter activity"/>
    <property type="evidence" value="ECO:0007669"/>
    <property type="project" value="UniProtKB-UniRule"/>
</dbReference>
<evidence type="ECO:0000256" key="5">
    <source>
        <dbReference type="ARBA" id="ARBA00022989"/>
    </source>
</evidence>
<dbReference type="GO" id="GO:0033281">
    <property type="term" value="C:TAT protein transport complex"/>
    <property type="evidence" value="ECO:0007669"/>
    <property type="project" value="UniProtKB-UniRule"/>
</dbReference>
<evidence type="ECO:0000256" key="10">
    <source>
        <dbReference type="SAM" id="MobiDB-lite"/>
    </source>
</evidence>
<dbReference type="Proteomes" id="UP000032233">
    <property type="component" value="Unassembled WGS sequence"/>
</dbReference>
<evidence type="ECO:0000313" key="12">
    <source>
        <dbReference type="Proteomes" id="UP000032233"/>
    </source>
</evidence>
<evidence type="ECO:0000256" key="4">
    <source>
        <dbReference type="ARBA" id="ARBA00022927"/>
    </source>
</evidence>
<keyword evidence="7 9" id="KW-0472">Membrane</keyword>
<evidence type="ECO:0000256" key="3">
    <source>
        <dbReference type="ARBA" id="ARBA00022692"/>
    </source>
</evidence>
<keyword evidence="5 9" id="KW-1133">Transmembrane helix</keyword>
<dbReference type="RefSeq" id="WP_052515281.1">
    <property type="nucleotide sequence ID" value="NZ_AZAC01000023.1"/>
</dbReference>
<evidence type="ECO:0000256" key="7">
    <source>
        <dbReference type="ARBA" id="ARBA00023136"/>
    </source>
</evidence>
<gene>
    <name evidence="9 11" type="primary">tatA</name>
    <name evidence="11" type="ORF">X474_17480</name>
</gene>
<comment type="subunit">
    <text evidence="9">Forms a complex with TatC.</text>
</comment>
<evidence type="ECO:0000256" key="9">
    <source>
        <dbReference type="HAMAP-Rule" id="MF_00236"/>
    </source>
</evidence>
<dbReference type="FunCoup" id="A0A0D2JAQ2">
    <property type="interactions" value="190"/>
</dbReference>
<keyword evidence="12" id="KW-1185">Reference proteome</keyword>
<keyword evidence="9" id="KW-1003">Cell membrane</keyword>
<accession>A0A0D2JAQ2</accession>
<dbReference type="InterPro" id="IPR006312">
    <property type="entry name" value="TatA/E"/>
</dbReference>
<dbReference type="NCBIfam" id="NF011430">
    <property type="entry name" value="PRK14861.1"/>
    <property type="match status" value="1"/>
</dbReference>
<dbReference type="PRINTS" id="PR01506">
    <property type="entry name" value="TATBPROTEIN"/>
</dbReference>
<evidence type="ECO:0000313" key="11">
    <source>
        <dbReference type="EMBL" id="KIX12811.1"/>
    </source>
</evidence>
<dbReference type="Pfam" id="PF02416">
    <property type="entry name" value="TatA_B_E"/>
    <property type="match status" value="1"/>
</dbReference>
<organism evidence="11 12">
    <name type="scientific">Dethiosulfatarculus sandiegensis</name>
    <dbReference type="NCBI Taxonomy" id="1429043"/>
    <lineage>
        <taxon>Bacteria</taxon>
        <taxon>Pseudomonadati</taxon>
        <taxon>Thermodesulfobacteriota</taxon>
        <taxon>Desulfarculia</taxon>
        <taxon>Desulfarculales</taxon>
        <taxon>Desulfarculaceae</taxon>
        <taxon>Dethiosulfatarculus</taxon>
    </lineage>
</organism>
<dbReference type="PATRIC" id="fig|1429043.3.peg.3697"/>
<feature type="compositionally biased region" description="Basic and acidic residues" evidence="10">
    <location>
        <begin position="105"/>
        <end position="114"/>
    </location>
</feature>
<evidence type="ECO:0000256" key="2">
    <source>
        <dbReference type="ARBA" id="ARBA00022448"/>
    </source>
</evidence>
<dbReference type="EMBL" id="AZAC01000023">
    <property type="protein sequence ID" value="KIX12811.1"/>
    <property type="molecule type" value="Genomic_DNA"/>
</dbReference>
<protein>
    <recommendedName>
        <fullName evidence="9">Sec-independent protein translocase protein TatA</fullName>
    </recommendedName>
</protein>
<dbReference type="InterPro" id="IPR003369">
    <property type="entry name" value="TatA/B/E"/>
</dbReference>
<feature type="compositionally biased region" description="Basic and acidic residues" evidence="10">
    <location>
        <begin position="83"/>
        <end position="96"/>
    </location>
</feature>
<comment type="similarity">
    <text evidence="9">Belongs to the TatA/E family.</text>
</comment>
<reference evidence="11 12" key="1">
    <citation type="submission" date="2013-11" db="EMBL/GenBank/DDBJ databases">
        <title>Metagenomic analysis of a methanogenic consortium involved in long chain n-alkane degradation.</title>
        <authorList>
            <person name="Davidova I.A."/>
            <person name="Callaghan A.V."/>
            <person name="Wawrik B."/>
            <person name="Pruitt S."/>
            <person name="Marks C."/>
            <person name="Duncan K.E."/>
            <person name="Suflita J.M."/>
        </authorList>
    </citation>
    <scope>NUCLEOTIDE SEQUENCE [LARGE SCALE GENOMIC DNA]</scope>
    <source>
        <strain evidence="11 12">SPR</strain>
    </source>
</reference>
<dbReference type="OrthoDB" id="9810561at2"/>
<evidence type="ECO:0000256" key="8">
    <source>
        <dbReference type="ARBA" id="ARBA00025340"/>
    </source>
</evidence>
<comment type="function">
    <text evidence="8">Part of the twin-arginine translocation (Tat) system that transports large folded proteins containing a characteristic twin-arginine motif in their signal peptide across the thylakoid membrane. Involved in delta pH-dependent protein transport required for chloroplast development, especially thylakoid membrane formation. TATC and TATB mediate precursor recognition, whereas TATA facilitates translocation.</text>
</comment>
<evidence type="ECO:0000256" key="1">
    <source>
        <dbReference type="ARBA" id="ARBA00004167"/>
    </source>
</evidence>
<dbReference type="NCBIfam" id="TIGR01411">
    <property type="entry name" value="tatAE"/>
    <property type="match status" value="1"/>
</dbReference>
<dbReference type="Gene3D" id="1.20.5.3310">
    <property type="match status" value="1"/>
</dbReference>
<dbReference type="AlphaFoldDB" id="A0A0D2JAQ2"/>
<comment type="function">
    <text evidence="9">Part of the twin-arginine translocation (Tat) system that transports large folded proteins containing a characteristic twin-arginine motif in their signal peptide across membranes. TatA could form the protein-conducting channel of the Tat system.</text>
</comment>
<proteinExistence type="inferred from homology"/>
<dbReference type="PANTHER" id="PTHR33162:SF1">
    <property type="entry name" value="SEC-INDEPENDENT PROTEIN TRANSLOCASE PROTEIN TATA, CHLOROPLASTIC"/>
    <property type="match status" value="1"/>
</dbReference>
<dbReference type="PANTHER" id="PTHR33162">
    <property type="entry name" value="SEC-INDEPENDENT PROTEIN TRANSLOCASE PROTEIN TATA, CHLOROPLASTIC"/>
    <property type="match status" value="1"/>
</dbReference>